<dbReference type="EMBL" id="SGPJ01000340">
    <property type="protein sequence ID" value="THG95271.1"/>
    <property type="molecule type" value="Genomic_DNA"/>
</dbReference>
<name>A0A4S4KBA5_9APHY</name>
<evidence type="ECO:0000256" key="1">
    <source>
        <dbReference type="SAM" id="MobiDB-lite"/>
    </source>
</evidence>
<protein>
    <submittedName>
        <fullName evidence="2">Uncharacterized protein</fullName>
    </submittedName>
</protein>
<evidence type="ECO:0000313" key="3">
    <source>
        <dbReference type="Proteomes" id="UP000309038"/>
    </source>
</evidence>
<evidence type="ECO:0000313" key="2">
    <source>
        <dbReference type="EMBL" id="THG95271.1"/>
    </source>
</evidence>
<reference evidence="2 3" key="1">
    <citation type="submission" date="2019-02" db="EMBL/GenBank/DDBJ databases">
        <title>Genome sequencing of the rare red list fungi Phlebia centrifuga.</title>
        <authorList>
            <person name="Buettner E."/>
            <person name="Kellner H."/>
        </authorList>
    </citation>
    <scope>NUCLEOTIDE SEQUENCE [LARGE SCALE GENOMIC DNA]</scope>
    <source>
        <strain evidence="2 3">DSM 108282</strain>
    </source>
</reference>
<dbReference type="Proteomes" id="UP000309038">
    <property type="component" value="Unassembled WGS sequence"/>
</dbReference>
<keyword evidence="3" id="KW-1185">Reference proteome</keyword>
<organism evidence="2 3">
    <name type="scientific">Hermanssonia centrifuga</name>
    <dbReference type="NCBI Taxonomy" id="98765"/>
    <lineage>
        <taxon>Eukaryota</taxon>
        <taxon>Fungi</taxon>
        <taxon>Dikarya</taxon>
        <taxon>Basidiomycota</taxon>
        <taxon>Agaricomycotina</taxon>
        <taxon>Agaricomycetes</taxon>
        <taxon>Polyporales</taxon>
        <taxon>Meruliaceae</taxon>
        <taxon>Hermanssonia</taxon>
    </lineage>
</organism>
<gene>
    <name evidence="2" type="ORF">EW026_g6351</name>
</gene>
<accession>A0A4S4KBA5</accession>
<comment type="caution">
    <text evidence="2">The sequence shown here is derived from an EMBL/GenBank/DDBJ whole genome shotgun (WGS) entry which is preliminary data.</text>
</comment>
<dbReference type="AlphaFoldDB" id="A0A4S4KBA5"/>
<sequence length="283" mass="31459">MFKGRAPLIGPRSNIGYFPHKYHRDREHGIHSLVPSIARQRPSPIYSWVTLLCILRPQWTIPETPNSIIAPAAALARNPASRRGQEILNATAISTSLSALANQFAAASQALATIQAHTDNEDDVSATSSGLVNIQEAQMRLEQELDSLREQVTRLGENSRRAEKERERDSGGEGIDKEGLETRLTGIEKKVDDLAEAIRMDQARLYARLYNATISTNKQTLMALPMANGKTPQNFPATKGEFEHLTKERYEFMLKSYGVPIKGDTAAKRQTLREFIGLSPPKP</sequence>
<proteinExistence type="predicted"/>
<feature type="region of interest" description="Disordered" evidence="1">
    <location>
        <begin position="152"/>
        <end position="179"/>
    </location>
</feature>